<evidence type="ECO:0000256" key="1">
    <source>
        <dbReference type="ARBA" id="ARBA00022617"/>
    </source>
</evidence>
<dbReference type="NCBIfam" id="TIGR04494">
    <property type="entry name" value="c550_PedF"/>
    <property type="match status" value="1"/>
</dbReference>
<dbReference type="GO" id="GO:0046872">
    <property type="term" value="F:metal ion binding"/>
    <property type="evidence" value="ECO:0007669"/>
    <property type="project" value="UniProtKB-KW"/>
</dbReference>
<reference evidence="7 8" key="1">
    <citation type="submission" date="2018-12" db="EMBL/GenBank/DDBJ databases">
        <title>Croceicoccus ponticola sp. nov., a lipolytic bacterium isolated from seawater.</title>
        <authorList>
            <person name="Yoon J.-H."/>
        </authorList>
    </citation>
    <scope>NUCLEOTIDE SEQUENCE [LARGE SCALE GENOMIC DNA]</scope>
    <source>
        <strain evidence="7 8">GM-16</strain>
    </source>
</reference>
<name>A0A437GVU7_9SPHN</name>
<protein>
    <submittedName>
        <fullName evidence="7">Cytochrome c-550 PedF</fullName>
    </submittedName>
</protein>
<gene>
    <name evidence="7" type="primary">pedF</name>
    <name evidence="7" type="ORF">EKN06_11755</name>
</gene>
<evidence type="ECO:0000256" key="5">
    <source>
        <dbReference type="SAM" id="SignalP"/>
    </source>
</evidence>
<dbReference type="InterPro" id="IPR030991">
    <property type="entry name" value="c550_proteobact"/>
</dbReference>
<keyword evidence="5" id="KW-0732">Signal</keyword>
<dbReference type="InterPro" id="IPR009056">
    <property type="entry name" value="Cyt_c-like_dom"/>
</dbReference>
<evidence type="ECO:0000256" key="2">
    <source>
        <dbReference type="ARBA" id="ARBA00022723"/>
    </source>
</evidence>
<keyword evidence="3 4" id="KW-0408">Iron</keyword>
<keyword evidence="2 4" id="KW-0479">Metal-binding</keyword>
<accession>A0A437GVU7</accession>
<dbReference type="OrthoDB" id="9797504at2"/>
<dbReference type="Proteomes" id="UP000283003">
    <property type="component" value="Unassembled WGS sequence"/>
</dbReference>
<evidence type="ECO:0000256" key="3">
    <source>
        <dbReference type="ARBA" id="ARBA00023004"/>
    </source>
</evidence>
<feature type="signal peptide" evidence="5">
    <location>
        <begin position="1"/>
        <end position="31"/>
    </location>
</feature>
<dbReference type="GO" id="GO:0020037">
    <property type="term" value="F:heme binding"/>
    <property type="evidence" value="ECO:0007669"/>
    <property type="project" value="InterPro"/>
</dbReference>
<dbReference type="PROSITE" id="PS51007">
    <property type="entry name" value="CYTC"/>
    <property type="match status" value="1"/>
</dbReference>
<evidence type="ECO:0000259" key="6">
    <source>
        <dbReference type="PROSITE" id="PS51007"/>
    </source>
</evidence>
<keyword evidence="1 4" id="KW-0349">Heme</keyword>
<dbReference type="EMBL" id="RXOL01000005">
    <property type="protein sequence ID" value="RVQ66018.1"/>
    <property type="molecule type" value="Genomic_DNA"/>
</dbReference>
<keyword evidence="8" id="KW-1185">Reference proteome</keyword>
<dbReference type="Pfam" id="PF13442">
    <property type="entry name" value="Cytochrome_CBB3"/>
    <property type="match status" value="1"/>
</dbReference>
<sequence>MHLPMSKSTARLALGAMAIALAGLAGPQLLAHGDVTPQAVDTSALPDIGEQWLGENPYSGNAKAIEIGTSAYGQNCARCHGLQAISGGIAPDLRYLELGAAGDEWFIERYRNGSSHDGKVYMPPFGDVLGQKAGWAIRSYIESVHTDD</sequence>
<dbReference type="SUPFAM" id="SSF46626">
    <property type="entry name" value="Cytochrome c"/>
    <property type="match status" value="1"/>
</dbReference>
<dbReference type="Gene3D" id="1.10.760.10">
    <property type="entry name" value="Cytochrome c-like domain"/>
    <property type="match status" value="1"/>
</dbReference>
<evidence type="ECO:0000256" key="4">
    <source>
        <dbReference type="PROSITE-ProRule" id="PRU00433"/>
    </source>
</evidence>
<feature type="chain" id="PRO_5019104209" evidence="5">
    <location>
        <begin position="32"/>
        <end position="148"/>
    </location>
</feature>
<evidence type="ECO:0000313" key="8">
    <source>
        <dbReference type="Proteomes" id="UP000283003"/>
    </source>
</evidence>
<proteinExistence type="predicted"/>
<dbReference type="AlphaFoldDB" id="A0A437GVU7"/>
<dbReference type="InterPro" id="IPR036909">
    <property type="entry name" value="Cyt_c-like_dom_sf"/>
</dbReference>
<organism evidence="7 8">
    <name type="scientific">Croceicoccus ponticola</name>
    <dbReference type="NCBI Taxonomy" id="2217664"/>
    <lineage>
        <taxon>Bacteria</taxon>
        <taxon>Pseudomonadati</taxon>
        <taxon>Pseudomonadota</taxon>
        <taxon>Alphaproteobacteria</taxon>
        <taxon>Sphingomonadales</taxon>
        <taxon>Erythrobacteraceae</taxon>
        <taxon>Croceicoccus</taxon>
    </lineage>
</organism>
<evidence type="ECO:0000313" key="7">
    <source>
        <dbReference type="EMBL" id="RVQ66018.1"/>
    </source>
</evidence>
<feature type="domain" description="Cytochrome c" evidence="6">
    <location>
        <begin position="63"/>
        <end position="145"/>
    </location>
</feature>
<comment type="caution">
    <text evidence="7">The sequence shown here is derived from an EMBL/GenBank/DDBJ whole genome shotgun (WGS) entry which is preliminary data.</text>
</comment>
<dbReference type="GO" id="GO:0009055">
    <property type="term" value="F:electron transfer activity"/>
    <property type="evidence" value="ECO:0007669"/>
    <property type="project" value="InterPro"/>
</dbReference>